<dbReference type="Proteomes" id="UP000289738">
    <property type="component" value="Chromosome A06"/>
</dbReference>
<evidence type="ECO:0000313" key="3">
    <source>
        <dbReference type="Proteomes" id="UP000289738"/>
    </source>
</evidence>
<gene>
    <name evidence="2" type="ORF">Ahy_A06g029397</name>
</gene>
<dbReference type="PANTHER" id="PTHR47718">
    <property type="entry name" value="OS01G0519700 PROTEIN"/>
    <property type="match status" value="1"/>
</dbReference>
<sequence length="206" mass="23429">MYYYGNGLFHVEEDPMTNETFVVETESISIGASQANDQRDVIVLDGISSLGAPDFDALGVEEIMMIEFMDSKTSYDFYNEYGQIKGFFIRWLKVGRCEKYDFSIFGDVMEFDATYGRNKYICSHVIFSRVDHHMRIVVFGCAVLLKEGEENYVCFLQAFLEAMKGKAPKFVITDSDQAMKSAIKAVFQKHIIGCASGTYYAMQPLE</sequence>
<dbReference type="STRING" id="3818.A0A445CT79"/>
<dbReference type="InterPro" id="IPR018289">
    <property type="entry name" value="MULE_transposase_dom"/>
</dbReference>
<comment type="caution">
    <text evidence="2">The sequence shown here is derived from an EMBL/GenBank/DDBJ whole genome shotgun (WGS) entry which is preliminary data.</text>
</comment>
<accession>A0A445CT79</accession>
<evidence type="ECO:0000259" key="1">
    <source>
        <dbReference type="Pfam" id="PF10551"/>
    </source>
</evidence>
<proteinExistence type="predicted"/>
<feature type="domain" description="MULE transposase" evidence="1">
    <location>
        <begin position="108"/>
        <end position="188"/>
    </location>
</feature>
<dbReference type="EMBL" id="SDMP01000006">
    <property type="protein sequence ID" value="RYR54141.1"/>
    <property type="molecule type" value="Genomic_DNA"/>
</dbReference>
<dbReference type="Pfam" id="PF10551">
    <property type="entry name" value="MULE"/>
    <property type="match status" value="1"/>
</dbReference>
<name>A0A445CT79_ARAHY</name>
<reference evidence="2 3" key="1">
    <citation type="submission" date="2019-01" db="EMBL/GenBank/DDBJ databases">
        <title>Sequencing of cultivated peanut Arachis hypogaea provides insights into genome evolution and oil improvement.</title>
        <authorList>
            <person name="Chen X."/>
        </authorList>
    </citation>
    <scope>NUCLEOTIDE SEQUENCE [LARGE SCALE GENOMIC DNA]</scope>
    <source>
        <strain evidence="3">cv. Fuhuasheng</strain>
        <tissue evidence="2">Leaves</tissue>
    </source>
</reference>
<organism evidence="2 3">
    <name type="scientific">Arachis hypogaea</name>
    <name type="common">Peanut</name>
    <dbReference type="NCBI Taxonomy" id="3818"/>
    <lineage>
        <taxon>Eukaryota</taxon>
        <taxon>Viridiplantae</taxon>
        <taxon>Streptophyta</taxon>
        <taxon>Embryophyta</taxon>
        <taxon>Tracheophyta</taxon>
        <taxon>Spermatophyta</taxon>
        <taxon>Magnoliopsida</taxon>
        <taxon>eudicotyledons</taxon>
        <taxon>Gunneridae</taxon>
        <taxon>Pentapetalae</taxon>
        <taxon>rosids</taxon>
        <taxon>fabids</taxon>
        <taxon>Fabales</taxon>
        <taxon>Fabaceae</taxon>
        <taxon>Papilionoideae</taxon>
        <taxon>50 kb inversion clade</taxon>
        <taxon>dalbergioids sensu lato</taxon>
        <taxon>Dalbergieae</taxon>
        <taxon>Pterocarpus clade</taxon>
        <taxon>Arachis</taxon>
    </lineage>
</organism>
<evidence type="ECO:0000313" key="2">
    <source>
        <dbReference type="EMBL" id="RYR54141.1"/>
    </source>
</evidence>
<keyword evidence="3" id="KW-1185">Reference proteome</keyword>
<protein>
    <recommendedName>
        <fullName evidence="1">MULE transposase domain-containing protein</fullName>
    </recommendedName>
</protein>
<dbReference type="AlphaFoldDB" id="A0A445CT79"/>